<evidence type="ECO:0000313" key="1">
    <source>
        <dbReference type="EMBL" id="MQM12096.1"/>
    </source>
</evidence>
<gene>
    <name evidence="1" type="ORF">Taro_045004</name>
</gene>
<organism evidence="1 2">
    <name type="scientific">Colocasia esculenta</name>
    <name type="common">Wild taro</name>
    <name type="synonym">Arum esculentum</name>
    <dbReference type="NCBI Taxonomy" id="4460"/>
    <lineage>
        <taxon>Eukaryota</taxon>
        <taxon>Viridiplantae</taxon>
        <taxon>Streptophyta</taxon>
        <taxon>Embryophyta</taxon>
        <taxon>Tracheophyta</taxon>
        <taxon>Spermatophyta</taxon>
        <taxon>Magnoliopsida</taxon>
        <taxon>Liliopsida</taxon>
        <taxon>Araceae</taxon>
        <taxon>Aroideae</taxon>
        <taxon>Colocasieae</taxon>
        <taxon>Colocasia</taxon>
    </lineage>
</organism>
<dbReference type="EMBL" id="NMUH01005195">
    <property type="protein sequence ID" value="MQM12096.1"/>
    <property type="molecule type" value="Genomic_DNA"/>
</dbReference>
<reference evidence="1" key="1">
    <citation type="submission" date="2017-07" db="EMBL/GenBank/DDBJ databases">
        <title>Taro Niue Genome Assembly and Annotation.</title>
        <authorList>
            <person name="Atibalentja N."/>
            <person name="Keating K."/>
            <person name="Fields C.J."/>
        </authorList>
    </citation>
    <scope>NUCLEOTIDE SEQUENCE</scope>
    <source>
        <strain evidence="1">Niue_2</strain>
        <tissue evidence="1">Leaf</tissue>
    </source>
</reference>
<accession>A0A843WVZ7</accession>
<evidence type="ECO:0000313" key="2">
    <source>
        <dbReference type="Proteomes" id="UP000652761"/>
    </source>
</evidence>
<dbReference type="Proteomes" id="UP000652761">
    <property type="component" value="Unassembled WGS sequence"/>
</dbReference>
<dbReference type="AlphaFoldDB" id="A0A843WVZ7"/>
<name>A0A843WVZ7_COLES</name>
<feature type="non-terminal residue" evidence="1">
    <location>
        <position position="1"/>
    </location>
</feature>
<comment type="caution">
    <text evidence="1">The sequence shown here is derived from an EMBL/GenBank/DDBJ whole genome shotgun (WGS) entry which is preliminary data.</text>
</comment>
<keyword evidence="2" id="KW-1185">Reference proteome</keyword>
<protein>
    <submittedName>
        <fullName evidence="1">Uncharacterized protein</fullName>
    </submittedName>
</protein>
<sequence length="68" mass="7877">MIPSRETELDQVHDIEGDYLDRKIMEIQLVVLQAETVITSTKIVQAMNWSEMTISLMHDRAVRAILLH</sequence>
<proteinExistence type="predicted"/>